<reference evidence="2" key="1">
    <citation type="submission" date="2012-01" db="EMBL/GenBank/DDBJ databases">
        <title>Complete sequence of plasmid of Thermobacillus composti KWC4.</title>
        <authorList>
            <person name="Lucas S."/>
            <person name="Han J."/>
            <person name="Lapidus A."/>
            <person name="Cheng J.-F."/>
            <person name="Goodwin L."/>
            <person name="Pitluck S."/>
            <person name="Peters L."/>
            <person name="Ovchinnikova G."/>
            <person name="Teshima H."/>
            <person name="Detter J.C."/>
            <person name="Han C."/>
            <person name="Tapia R."/>
            <person name="Land M."/>
            <person name="Hauser L."/>
            <person name="Kyrpides N."/>
            <person name="Ivanova N."/>
            <person name="Pagani I."/>
            <person name="Anderson I."/>
            <person name="Woyke T."/>
        </authorList>
    </citation>
    <scope>NUCLEOTIDE SEQUENCE [LARGE SCALE GENOMIC DNA]</scope>
    <source>
        <strain evidence="2">DSM 18247 / JCM 13945 / KWC4</strain>
        <plasmid evidence="2">Plasmid pTHECO01</plasmid>
    </source>
</reference>
<organism evidence="1 2">
    <name type="scientific">Thermobacillus composti (strain DSM 18247 / JCM 13945 / KWC4)</name>
    <dbReference type="NCBI Taxonomy" id="717605"/>
    <lineage>
        <taxon>Bacteria</taxon>
        <taxon>Bacillati</taxon>
        <taxon>Bacillota</taxon>
        <taxon>Bacilli</taxon>
        <taxon>Bacillales</taxon>
        <taxon>Paenibacillaceae</taxon>
        <taxon>Thermobacillus</taxon>
    </lineage>
</organism>
<dbReference type="RefSeq" id="WP_015256765.1">
    <property type="nucleotide sequence ID" value="NC_019898.1"/>
</dbReference>
<dbReference type="KEGG" id="tco:Theco_4052"/>
<dbReference type="Proteomes" id="UP000010795">
    <property type="component" value="Plasmid pTHECO01"/>
</dbReference>
<sequence length="408" mass="46411">MIQKDVLQSIAQEVINARFGNFFSDVLAGRVALSDFLCRPEVEIAVRESIEGNWDRIIDTKKYPYWKREDVTNEDEQFIYRKVIAQMQPIMIEQLHQLLVDAAGQHEAGYFYLLTALHKDLSGLINREDIVRASELLCLQKRLSDLLDIVTTVEKINVILHSNGFLTANPTSNDSVDVYIKNNSSDDYLASISEAAIRYDTVSSPMNAVLVQTTTHTISRQVADNSGRLGMLIDRDIARVDATKPNITPEKGYFKRIKLSGGAIVDEGDTVLGVLPESVVRSLDLRHGDVVRILERDDRGRLKVQLLERAETDESNRVELKFCLVSMRNEEGRSFLAIDEMLVGGEKKRISLPGSKESYLEIKEEDIRFFKLEVGDVVDVAYWVNRPNTFRVIWKYRHVQAGRSERCS</sequence>
<name>L0EIG9_THECK</name>
<evidence type="ECO:0000313" key="2">
    <source>
        <dbReference type="Proteomes" id="UP000010795"/>
    </source>
</evidence>
<dbReference type="EMBL" id="CP003256">
    <property type="protein sequence ID" value="AGA60053.1"/>
    <property type="molecule type" value="Genomic_DNA"/>
</dbReference>
<evidence type="ECO:0000313" key="1">
    <source>
        <dbReference type="EMBL" id="AGA60053.1"/>
    </source>
</evidence>
<keyword evidence="2" id="KW-1185">Reference proteome</keyword>
<protein>
    <submittedName>
        <fullName evidence="1">Uncharacterized protein</fullName>
    </submittedName>
</protein>
<dbReference type="AlphaFoldDB" id="L0EIG9"/>
<gene>
    <name evidence="1" type="ordered locus">Theco_4052</name>
</gene>
<dbReference type="OrthoDB" id="2350085at2"/>
<geneLocation type="plasmid" evidence="1 2">
    <name>pTHECO01</name>
</geneLocation>
<accession>L0EIG9</accession>
<keyword evidence="1" id="KW-0614">Plasmid</keyword>
<dbReference type="HOGENOM" id="CLU_674278_0_0_9"/>
<proteinExistence type="predicted"/>